<evidence type="ECO:0000313" key="3">
    <source>
        <dbReference type="Proteomes" id="UP001295794"/>
    </source>
</evidence>
<keyword evidence="1" id="KW-0812">Transmembrane</keyword>
<feature type="transmembrane region" description="Helical" evidence="1">
    <location>
        <begin position="220"/>
        <end position="238"/>
    </location>
</feature>
<dbReference type="AlphaFoldDB" id="A0AAD2HVC3"/>
<dbReference type="GO" id="GO:0005886">
    <property type="term" value="C:plasma membrane"/>
    <property type="evidence" value="ECO:0007669"/>
    <property type="project" value="InterPro"/>
</dbReference>
<comment type="caution">
    <text evidence="2">The sequence shown here is derived from an EMBL/GenBank/DDBJ whole genome shotgun (WGS) entry which is preliminary data.</text>
</comment>
<dbReference type="GO" id="GO:0008961">
    <property type="term" value="F:phosphatidylglycerol-prolipoprotein diacylglyceryl transferase activity"/>
    <property type="evidence" value="ECO:0007669"/>
    <property type="project" value="InterPro"/>
</dbReference>
<gene>
    <name evidence="2" type="ORF">MYCIT1_LOCUS34321</name>
</gene>
<proteinExistence type="predicted"/>
<organism evidence="2 3">
    <name type="scientific">Mycena citricolor</name>
    <dbReference type="NCBI Taxonomy" id="2018698"/>
    <lineage>
        <taxon>Eukaryota</taxon>
        <taxon>Fungi</taxon>
        <taxon>Dikarya</taxon>
        <taxon>Basidiomycota</taxon>
        <taxon>Agaricomycotina</taxon>
        <taxon>Agaricomycetes</taxon>
        <taxon>Agaricomycetidae</taxon>
        <taxon>Agaricales</taxon>
        <taxon>Marasmiineae</taxon>
        <taxon>Mycenaceae</taxon>
        <taxon>Mycena</taxon>
    </lineage>
</organism>
<dbReference type="Pfam" id="PF01790">
    <property type="entry name" value="LGT"/>
    <property type="match status" value="1"/>
</dbReference>
<feature type="transmembrane region" description="Helical" evidence="1">
    <location>
        <begin position="182"/>
        <end position="208"/>
    </location>
</feature>
<sequence length="613" mass="67084">MISDSSLDANALILLFSVYYFVERLLRLVVRARDGEFYEYLRASRKDMVFFGIFMGFLISVISTPSCIRGAWSAWSAIEPGMHEPVWVLDDDAKFCITARAILWVSELNRLDLYPLYIIHHTGSLISLLSFLYFRWPTVLFLSLFATLVSEVPGDLLWMLASYIDSVKTPSPKLRALKQRLNIFNVAQYALIRGSGIVFVAWILVYSAGGLRTRPIPMQLHAYTLLFLYSAFCALYVYRQSCSIFRIRSGPPPSPVRAAVELGHEPATIRPALQLRLPTTPRLIVVPYGPLMGLGFAALVLVTLTIAPATPRDSALLSRALGITLLSAVFFARVFSLVLEDGWKKLLARPIRTLLRPGFWLHGGMFGAAIGAAVADASGLVPDFARFGASLAVGLPLYEVFSRIGCHTYGCCYGCRAVEEGSRSWLWCLLPFPAVRYSHPTDYAATRLDPRLLHVPLLPIQLISAALFLMLFAGVSVPLALHASPELAGAATVALHAAVRLVTETCRADDRGGNGRVSTTGKLALAQGSIGLSAASYILFFREHGPELLPAAFVPWTAGTSDCRIYASLGALLLGTLVYGVHVDQIGNWVPDADSKAVLRCAGVSVRCAEQKR</sequence>
<dbReference type="Proteomes" id="UP001295794">
    <property type="component" value="Unassembled WGS sequence"/>
</dbReference>
<dbReference type="GO" id="GO:0042158">
    <property type="term" value="P:lipoprotein biosynthetic process"/>
    <property type="evidence" value="ECO:0007669"/>
    <property type="project" value="InterPro"/>
</dbReference>
<feature type="transmembrane region" description="Helical" evidence="1">
    <location>
        <begin position="458"/>
        <end position="481"/>
    </location>
</feature>
<keyword evidence="1" id="KW-1133">Transmembrane helix</keyword>
<accession>A0AAD2HVC3</accession>
<keyword evidence="1" id="KW-0472">Membrane</keyword>
<keyword evidence="3" id="KW-1185">Reference proteome</keyword>
<evidence type="ECO:0000256" key="1">
    <source>
        <dbReference type="SAM" id="Phobius"/>
    </source>
</evidence>
<feature type="transmembrane region" description="Helical" evidence="1">
    <location>
        <begin position="319"/>
        <end position="339"/>
    </location>
</feature>
<feature type="transmembrane region" description="Helical" evidence="1">
    <location>
        <begin position="114"/>
        <end position="134"/>
    </location>
</feature>
<evidence type="ECO:0000313" key="2">
    <source>
        <dbReference type="EMBL" id="CAK5282517.1"/>
    </source>
</evidence>
<reference evidence="2" key="1">
    <citation type="submission" date="2023-11" db="EMBL/GenBank/DDBJ databases">
        <authorList>
            <person name="De Vega J J."/>
            <person name="De Vega J J."/>
        </authorList>
    </citation>
    <scope>NUCLEOTIDE SEQUENCE</scope>
</reference>
<feature type="transmembrane region" description="Helical" evidence="1">
    <location>
        <begin position="283"/>
        <end position="307"/>
    </location>
</feature>
<protein>
    <submittedName>
        <fullName evidence="2">Uncharacterized protein</fullName>
    </submittedName>
</protein>
<dbReference type="EMBL" id="CAVNYO010000455">
    <property type="protein sequence ID" value="CAK5282517.1"/>
    <property type="molecule type" value="Genomic_DNA"/>
</dbReference>
<dbReference type="InterPro" id="IPR001640">
    <property type="entry name" value="Lgt"/>
</dbReference>
<feature type="transmembrane region" description="Helical" evidence="1">
    <location>
        <begin position="359"/>
        <end position="381"/>
    </location>
</feature>
<feature type="transmembrane region" description="Helical" evidence="1">
    <location>
        <begin position="12"/>
        <end position="30"/>
    </location>
</feature>
<name>A0AAD2HVC3_9AGAR</name>
<feature type="transmembrane region" description="Helical" evidence="1">
    <location>
        <begin position="50"/>
        <end position="72"/>
    </location>
</feature>